<keyword evidence="1" id="KW-1133">Transmembrane helix</keyword>
<feature type="transmembrane region" description="Helical" evidence="1">
    <location>
        <begin position="93"/>
        <end position="124"/>
    </location>
</feature>
<reference evidence="2" key="1">
    <citation type="submission" date="2022-11" db="EMBL/GenBank/DDBJ databases">
        <title>Centuries of genome instability and evolution in soft-shell clam transmissible cancer (bioRxiv).</title>
        <authorList>
            <person name="Hart S.F.M."/>
            <person name="Yonemitsu M.A."/>
            <person name="Giersch R.M."/>
            <person name="Beal B.F."/>
            <person name="Arriagada G."/>
            <person name="Davis B.W."/>
            <person name="Ostrander E.A."/>
            <person name="Goff S.P."/>
            <person name="Metzger M.J."/>
        </authorList>
    </citation>
    <scope>NUCLEOTIDE SEQUENCE</scope>
    <source>
        <strain evidence="2">MELC-2E11</strain>
        <tissue evidence="2">Siphon/mantle</tissue>
    </source>
</reference>
<dbReference type="Proteomes" id="UP001164746">
    <property type="component" value="Chromosome 5"/>
</dbReference>
<evidence type="ECO:0000256" key="1">
    <source>
        <dbReference type="SAM" id="Phobius"/>
    </source>
</evidence>
<keyword evidence="3" id="KW-1185">Reference proteome</keyword>
<name>A0ABY7E731_MYAAR</name>
<sequence length="200" mass="21366">MTTEGEGRAVALQRYKILAGLMGLLSAGLLIIGIIAVTKYPDSGFGPPYFIGCFVVGCLGLIHALVCTFIAFKGGDIDNDDIKKREIGCADKVKTLSGIIIAGCILTLGVNVFGMCIVCTYGSYFGVHIQNRQRGRAVITFGTTGTGTNTAFVTHTGGLQMGGMGANADIQTLQEQNRLLQENLRLQQELFNQQQRAQGN</sequence>
<gene>
    <name evidence="2" type="ORF">MAR_020126</name>
</gene>
<organism evidence="2 3">
    <name type="scientific">Mya arenaria</name>
    <name type="common">Soft-shell clam</name>
    <dbReference type="NCBI Taxonomy" id="6604"/>
    <lineage>
        <taxon>Eukaryota</taxon>
        <taxon>Metazoa</taxon>
        <taxon>Spiralia</taxon>
        <taxon>Lophotrochozoa</taxon>
        <taxon>Mollusca</taxon>
        <taxon>Bivalvia</taxon>
        <taxon>Autobranchia</taxon>
        <taxon>Heteroconchia</taxon>
        <taxon>Euheterodonta</taxon>
        <taxon>Imparidentia</taxon>
        <taxon>Neoheterodontei</taxon>
        <taxon>Myida</taxon>
        <taxon>Myoidea</taxon>
        <taxon>Myidae</taxon>
        <taxon>Mya</taxon>
    </lineage>
</organism>
<accession>A0ABY7E731</accession>
<evidence type="ECO:0000313" key="3">
    <source>
        <dbReference type="Proteomes" id="UP001164746"/>
    </source>
</evidence>
<keyword evidence="1" id="KW-0472">Membrane</keyword>
<proteinExistence type="predicted"/>
<protein>
    <submittedName>
        <fullName evidence="2">Uncharacterized protein</fullName>
    </submittedName>
</protein>
<feature type="non-terminal residue" evidence="2">
    <location>
        <position position="200"/>
    </location>
</feature>
<feature type="transmembrane region" description="Helical" evidence="1">
    <location>
        <begin position="17"/>
        <end position="37"/>
    </location>
</feature>
<evidence type="ECO:0000313" key="2">
    <source>
        <dbReference type="EMBL" id="WAR04757.1"/>
    </source>
</evidence>
<keyword evidence="1" id="KW-0812">Transmembrane</keyword>
<dbReference type="EMBL" id="CP111016">
    <property type="protein sequence ID" value="WAR04757.1"/>
    <property type="molecule type" value="Genomic_DNA"/>
</dbReference>
<feature type="transmembrane region" description="Helical" evidence="1">
    <location>
        <begin position="49"/>
        <end position="72"/>
    </location>
</feature>